<reference evidence="2" key="1">
    <citation type="submission" date="2016-11" db="UniProtKB">
        <authorList>
            <consortium name="WormBaseParasite"/>
        </authorList>
    </citation>
    <scope>IDENTIFICATION</scope>
    <source>
        <strain evidence="2">KR3021</strain>
    </source>
</reference>
<accession>A0AC35TU29</accession>
<name>A0AC35TU29_9BILA</name>
<organism evidence="1 2">
    <name type="scientific">Rhabditophanes sp. KR3021</name>
    <dbReference type="NCBI Taxonomy" id="114890"/>
    <lineage>
        <taxon>Eukaryota</taxon>
        <taxon>Metazoa</taxon>
        <taxon>Ecdysozoa</taxon>
        <taxon>Nematoda</taxon>
        <taxon>Chromadorea</taxon>
        <taxon>Rhabditida</taxon>
        <taxon>Tylenchina</taxon>
        <taxon>Panagrolaimomorpha</taxon>
        <taxon>Strongyloidoidea</taxon>
        <taxon>Alloionematidae</taxon>
        <taxon>Rhabditophanes</taxon>
    </lineage>
</organism>
<proteinExistence type="predicted"/>
<dbReference type="WBParaSite" id="RSKR_0000414500.1">
    <property type="protein sequence ID" value="RSKR_0000414500.1"/>
    <property type="gene ID" value="RSKR_0000414500"/>
</dbReference>
<evidence type="ECO:0000313" key="1">
    <source>
        <dbReference type="Proteomes" id="UP000095286"/>
    </source>
</evidence>
<protein>
    <submittedName>
        <fullName evidence="2">Regulator of chromosome condensation</fullName>
    </submittedName>
</protein>
<sequence>MPTTRINNRLVKNTAVAKDVPDVVTTKSNAKVKETHLNKKEFKKCSEPLKKAPKEIECPIKSYINTRIGDLILTCGTGEQIGHGERNTTKKPRGIMDSLPVDIVDIAAGGVHSVMLTSSGEIYSCGINEKGTIPLPCGREEEDSITEFSRLSFNPEIQSLGKFVSVAAGASFTAVLTELGSVLLWGDMRDAGGEMTEHSVFENLRQGINIIVDHRKGNVISKIACGENHIICLGQHGELFTFGDPTKGQLGRVRATDSVRQCHYYGDNSGAKIRVPKMIKKGKVIKFKNVFAGGYWSAAITNEGHVYVCGLNNYDQLGFKADIETKYAENRIPSFKRSENFEKNGLEITHFTGSQHIAVRYNNGEVWVIGRNIDNALGLGTWRGNNDEDNWKSDNTIKLHLKLKMAGVTAGLGCSVAWTEDGRAFSWGADTSGQLGLGINDDDEKMVTKPKEITSKHLEDKQIFKASISDNHCIFLADDA</sequence>
<dbReference type="Proteomes" id="UP000095286">
    <property type="component" value="Unplaced"/>
</dbReference>
<evidence type="ECO:0000313" key="2">
    <source>
        <dbReference type="WBParaSite" id="RSKR_0000414500.1"/>
    </source>
</evidence>